<keyword evidence="4" id="KW-0472">Membrane</keyword>
<gene>
    <name evidence="5" type="ORF">C1SCF055_LOCUS18691</name>
</gene>
<proteinExistence type="predicted"/>
<feature type="repeat" description="RCC1" evidence="2">
    <location>
        <begin position="602"/>
        <end position="658"/>
    </location>
</feature>
<dbReference type="Proteomes" id="UP001152797">
    <property type="component" value="Unassembled WGS sequence"/>
</dbReference>
<dbReference type="SUPFAM" id="SSF50985">
    <property type="entry name" value="RCC1/BLIP-II"/>
    <property type="match status" value="1"/>
</dbReference>
<dbReference type="PRINTS" id="PR00633">
    <property type="entry name" value="RCCNDNSATION"/>
</dbReference>
<evidence type="ECO:0000313" key="8">
    <source>
        <dbReference type="Proteomes" id="UP001152797"/>
    </source>
</evidence>
<organism evidence="5">
    <name type="scientific">Cladocopium goreaui</name>
    <dbReference type="NCBI Taxonomy" id="2562237"/>
    <lineage>
        <taxon>Eukaryota</taxon>
        <taxon>Sar</taxon>
        <taxon>Alveolata</taxon>
        <taxon>Dinophyceae</taxon>
        <taxon>Suessiales</taxon>
        <taxon>Symbiodiniaceae</taxon>
        <taxon>Cladocopium</taxon>
    </lineage>
</organism>
<keyword evidence="3" id="KW-0175">Coiled coil</keyword>
<feature type="repeat" description="RCC1" evidence="2">
    <location>
        <begin position="451"/>
        <end position="501"/>
    </location>
</feature>
<reference evidence="6" key="2">
    <citation type="submission" date="2024-04" db="EMBL/GenBank/DDBJ databases">
        <authorList>
            <person name="Chen Y."/>
            <person name="Shah S."/>
            <person name="Dougan E. K."/>
            <person name="Thang M."/>
            <person name="Chan C."/>
        </authorList>
    </citation>
    <scope>NUCLEOTIDE SEQUENCE [LARGE SCALE GENOMIC DNA]</scope>
</reference>
<dbReference type="OrthoDB" id="8068875at2759"/>
<protein>
    <submittedName>
        <fullName evidence="7">40S ribosomal protein S2</fullName>
    </submittedName>
</protein>
<evidence type="ECO:0000256" key="2">
    <source>
        <dbReference type="PROSITE-ProRule" id="PRU00235"/>
    </source>
</evidence>
<evidence type="ECO:0000256" key="3">
    <source>
        <dbReference type="SAM" id="Coils"/>
    </source>
</evidence>
<dbReference type="InterPro" id="IPR008936">
    <property type="entry name" value="Rho_GTPase_activation_prot"/>
</dbReference>
<keyword evidence="4" id="KW-0812">Transmembrane</keyword>
<dbReference type="InterPro" id="IPR051210">
    <property type="entry name" value="Ub_ligase/GEF_domain"/>
</dbReference>
<keyword evidence="7" id="KW-0687">Ribonucleoprotein</keyword>
<reference evidence="5" key="1">
    <citation type="submission" date="2022-10" db="EMBL/GenBank/DDBJ databases">
        <authorList>
            <person name="Chen Y."/>
            <person name="Dougan E. K."/>
            <person name="Chan C."/>
            <person name="Rhodes N."/>
            <person name="Thang M."/>
        </authorList>
    </citation>
    <scope>NUCLEOTIDE SEQUENCE</scope>
</reference>
<keyword evidence="7" id="KW-0689">Ribosomal protein</keyword>
<keyword evidence="1" id="KW-0677">Repeat</keyword>
<dbReference type="InterPro" id="IPR000408">
    <property type="entry name" value="Reg_chr_condens"/>
</dbReference>
<feature type="repeat" description="RCC1" evidence="2">
    <location>
        <begin position="385"/>
        <end position="445"/>
    </location>
</feature>
<dbReference type="Pfam" id="PF00415">
    <property type="entry name" value="RCC1"/>
    <property type="match status" value="3"/>
</dbReference>
<comment type="caution">
    <text evidence="5">The sequence shown here is derived from an EMBL/GenBank/DDBJ whole genome shotgun (WGS) entry which is preliminary data.</text>
</comment>
<dbReference type="EMBL" id="CAMXCT010001635">
    <property type="protein sequence ID" value="CAI3991818.1"/>
    <property type="molecule type" value="Genomic_DNA"/>
</dbReference>
<dbReference type="PANTHER" id="PTHR22870:SF408">
    <property type="entry name" value="OS09G0560450 PROTEIN"/>
    <property type="match status" value="1"/>
</dbReference>
<evidence type="ECO:0000256" key="1">
    <source>
        <dbReference type="ARBA" id="ARBA00022737"/>
    </source>
</evidence>
<dbReference type="EMBL" id="CAMXCT030001635">
    <property type="protein sequence ID" value="CAL4779130.1"/>
    <property type="molecule type" value="Genomic_DNA"/>
</dbReference>
<sequence>MVLFSSCFIVRLWDAIGKTKEADTPCPIYVVAGLGTGLARPPARLCRLAAPRVQAVYGMAAAVCIVSPQARSFAASGCDAAPRDQVSSARAMEDAADYKFACMPMDASCLLKDKTDKIPDEQLLSLFSDRAPAFAAAKLSLGKYQTLLKSPLFEAWRRKDSWRLARAREAFAFAFCCFAFLGGSVSGIFFGGYHRSQNAQGCAAKYMRRSCQRDIMAALNKGIAAEVAQKVVETYAYEAVFCIGEGHQRLSDADSEAMVKKFGGNYPGLSEEAMMQVHAHGGARKRDMAELVAAEEADQEIVSEDKDLAPLKRRCADVAPKHARCHMAEAAVLLITYVPLLTGCAGERHGWADDLSRRRIADVVFLVPFSTGSHLCSRGYDVEAGFVFTWGMADSGVLGLGNFITCGPCNLPSQVEFETDAKKAGPQHPIMVRCGPNSTGVLCSSKADEEHSLFTFGNGWYGRLGHGDTNSQFHPTRISKLPKGLRDFSLGTDHSAAITMDQDLFVWGKASLLGEVQHVLQPKKFSIESASFRSVVCGESETFVVDTQGRLFAWGSNHHGQLGLGPQVGSFLQTPSHVKPIHDPVAHLISGGSFTVAHLENGDVLAWGSQSCGRLGLVEVKEERICWEPSLVVATWSTAAAVSGKKHGQRRSIAGSVRLTRSDATYASAVTEATHEEKEDKGSKEKTMNVVSFVMLQTVLKQESTDHGSAELKLYADHLEQTAQEIVKDIQKLQKEEESLRKLEAQLSDSLKMNLRWFRGLIVPDASSTLVDARMPHHLSSYAKMCWILQHQAAYLTQLSQYIHGDEAEIFLDAIDALFGDVKDERQVHLFNSLQTSMIAKEAENAGGSPEKFMDKNDSVSFMVFSQRALRQAFAKEILFPFLSSKDSILELVGSISSAAQGAAFCLSYADFKEKLGSDGKGKDEVELNNIYSLSLNAFRDFLTGGFLKIIRKIQLPRSLRLAMRQVSLASQRWKDSDKLADIDDKEQRPYQPALRLFCYGIIEPIMREGARYAVPANFLKKSQQDYKPDDPQIASNFECIADFLDQMLSNTIDPKEKALMSAARLVKEELLTFVKQQSEVQDTTGSDILAAVLNSHYSRAKSFVTMSQAQIMKLSNLLKEWSSKLRIKEFDPLGACVQSVPEWDKESIMISERYEVRLNFEIETRFLMTAEEILLCKQSMCPLPSWACSAQTSPNLVYIEEEAAGNDQGAFFESLFQRLAPLESKNFATLRIELQDRRSQLASAATEEGYLEMINDLDTACQLITEWMDVGAEPRQLLDLLTERVRGRQRQFRYLEVTERYLKSILEKQLEYKQDLKQHITELKDAVGFSLSMKLPQTLSKACNEVGVTPSFQIIQKKMEFVPTLMATKDMAEIGCSYIPMATYPVAKLKKMKVLVEVCPPHSAMQKMMEMTFKKLDAQAVEITVCIAQGGNKNVIKTMTLDHAKLNQLRAAQSDEIAEFGQPGEPPFMTCNASNFVSLLTKIEKGKA</sequence>
<dbReference type="EMBL" id="CAMXCT020001635">
    <property type="protein sequence ID" value="CAL1145193.1"/>
    <property type="molecule type" value="Genomic_DNA"/>
</dbReference>
<dbReference type="GO" id="GO:0005840">
    <property type="term" value="C:ribosome"/>
    <property type="evidence" value="ECO:0007669"/>
    <property type="project" value="UniProtKB-KW"/>
</dbReference>
<dbReference type="PROSITE" id="PS50012">
    <property type="entry name" value="RCC1_3"/>
    <property type="match status" value="4"/>
</dbReference>
<keyword evidence="4" id="KW-1133">Transmembrane helix</keyword>
<dbReference type="PANTHER" id="PTHR22870">
    <property type="entry name" value="REGULATOR OF CHROMOSOME CONDENSATION"/>
    <property type="match status" value="1"/>
</dbReference>
<feature type="coiled-coil region" evidence="3">
    <location>
        <begin position="716"/>
        <end position="753"/>
    </location>
</feature>
<keyword evidence="8" id="KW-1185">Reference proteome</keyword>
<accession>A0A9P1FX27</accession>
<dbReference type="Gene3D" id="1.10.506.10">
    <property type="entry name" value="GTPase Activation - p120gap, domain 1"/>
    <property type="match status" value="1"/>
</dbReference>
<evidence type="ECO:0000256" key="4">
    <source>
        <dbReference type="SAM" id="Phobius"/>
    </source>
</evidence>
<evidence type="ECO:0000313" key="5">
    <source>
        <dbReference type="EMBL" id="CAI3991818.1"/>
    </source>
</evidence>
<evidence type="ECO:0000313" key="7">
    <source>
        <dbReference type="EMBL" id="CAL4779130.1"/>
    </source>
</evidence>
<dbReference type="Gene3D" id="2.130.10.30">
    <property type="entry name" value="Regulator of chromosome condensation 1/beta-lactamase-inhibitor protein II"/>
    <property type="match status" value="1"/>
</dbReference>
<dbReference type="InterPro" id="IPR009091">
    <property type="entry name" value="RCC1/BLIP-II"/>
</dbReference>
<feature type="transmembrane region" description="Helical" evidence="4">
    <location>
        <begin position="170"/>
        <end position="193"/>
    </location>
</feature>
<name>A0A9P1FX27_9DINO</name>
<feature type="repeat" description="RCC1" evidence="2">
    <location>
        <begin position="549"/>
        <end position="601"/>
    </location>
</feature>
<evidence type="ECO:0000313" key="6">
    <source>
        <dbReference type="EMBL" id="CAL1145193.1"/>
    </source>
</evidence>